<name>A0ABP9PJE0_9BACT</name>
<feature type="transmembrane region" description="Helical" evidence="1">
    <location>
        <begin position="279"/>
        <end position="299"/>
    </location>
</feature>
<keyword evidence="4" id="KW-1185">Reference proteome</keyword>
<proteinExistence type="predicted"/>
<gene>
    <name evidence="3" type="ORF">GCM10023213_42540</name>
</gene>
<dbReference type="InterPro" id="IPR018682">
    <property type="entry name" value="DUF2167_membr"/>
</dbReference>
<dbReference type="Proteomes" id="UP001499852">
    <property type="component" value="Unassembled WGS sequence"/>
</dbReference>
<reference evidence="4" key="1">
    <citation type="journal article" date="2019" name="Int. J. Syst. Evol. Microbiol.">
        <title>The Global Catalogue of Microorganisms (GCM) 10K type strain sequencing project: providing services to taxonomists for standard genome sequencing and annotation.</title>
        <authorList>
            <consortium name="The Broad Institute Genomics Platform"/>
            <consortium name="The Broad Institute Genome Sequencing Center for Infectious Disease"/>
            <person name="Wu L."/>
            <person name="Ma J."/>
        </authorList>
    </citation>
    <scope>NUCLEOTIDE SEQUENCE [LARGE SCALE GENOMIC DNA]</scope>
    <source>
        <strain evidence="4">JCM 18053</strain>
    </source>
</reference>
<evidence type="ECO:0000256" key="1">
    <source>
        <dbReference type="SAM" id="Phobius"/>
    </source>
</evidence>
<evidence type="ECO:0000256" key="2">
    <source>
        <dbReference type="SAM" id="SignalP"/>
    </source>
</evidence>
<keyword evidence="1" id="KW-0472">Membrane</keyword>
<feature type="chain" id="PRO_5045589864" description="Membrane-anchored protein" evidence="2">
    <location>
        <begin position="24"/>
        <end position="305"/>
    </location>
</feature>
<evidence type="ECO:0000313" key="4">
    <source>
        <dbReference type="Proteomes" id="UP001499852"/>
    </source>
</evidence>
<comment type="caution">
    <text evidence="3">The sequence shown here is derived from an EMBL/GenBank/DDBJ whole genome shotgun (WGS) entry which is preliminary data.</text>
</comment>
<dbReference type="RefSeq" id="WP_345738430.1">
    <property type="nucleotide sequence ID" value="NZ_BAABIA010000010.1"/>
</dbReference>
<dbReference type="Pfam" id="PF09935">
    <property type="entry name" value="DUF2167"/>
    <property type="match status" value="1"/>
</dbReference>
<dbReference type="EMBL" id="BAABIA010000010">
    <property type="protein sequence ID" value="GAA5147628.1"/>
    <property type="molecule type" value="Genomic_DNA"/>
</dbReference>
<protein>
    <recommendedName>
        <fullName evidence="5">Membrane-anchored protein</fullName>
    </recommendedName>
</protein>
<keyword evidence="2" id="KW-0732">Signal</keyword>
<feature type="signal peptide" evidence="2">
    <location>
        <begin position="1"/>
        <end position="23"/>
    </location>
</feature>
<evidence type="ECO:0008006" key="5">
    <source>
        <dbReference type="Google" id="ProtNLM"/>
    </source>
</evidence>
<keyword evidence="1" id="KW-0812">Transmembrane</keyword>
<sequence>MSTLRTLTLAGLLMGLVVPFLNAQETKPAAAEPTAEEQAAREKEFLNEIEALGWTREGKAKVGSMAEVAIPKGWRFTDGNGTRSLLKMYGNLPGDSELGMLTTEGHGPWVIFEFEDSGYVKDDEKNELDADAMLKSLKEGQEIGNERRREMGLEELQLLGWAVPPRFNDKTKNLEWALRIGSKNGQSINYSTRLLGRHGVMEVDLVCGPEEMDTLVPQYQSIIAGFQYVTGNSYAEYREGDKVAKYGLTALVAGGAAVAAGKMGLFAKLGGLFAKMGKAVIVVIAGIGIALKSLIGKLFGKKEQI</sequence>
<accession>A0ABP9PJE0</accession>
<keyword evidence="1" id="KW-1133">Transmembrane helix</keyword>
<evidence type="ECO:0000313" key="3">
    <source>
        <dbReference type="EMBL" id="GAA5147628.1"/>
    </source>
</evidence>
<organism evidence="3 4">
    <name type="scientific">Prosthecobacter algae</name>
    <dbReference type="NCBI Taxonomy" id="1144682"/>
    <lineage>
        <taxon>Bacteria</taxon>
        <taxon>Pseudomonadati</taxon>
        <taxon>Verrucomicrobiota</taxon>
        <taxon>Verrucomicrobiia</taxon>
        <taxon>Verrucomicrobiales</taxon>
        <taxon>Verrucomicrobiaceae</taxon>
        <taxon>Prosthecobacter</taxon>
    </lineage>
</organism>